<evidence type="ECO:0000259" key="9">
    <source>
        <dbReference type="PROSITE" id="PS50032"/>
    </source>
</evidence>
<dbReference type="InterPro" id="IPR017441">
    <property type="entry name" value="Protein_kinase_ATP_BS"/>
</dbReference>
<dbReference type="GeneID" id="42006459"/>
<evidence type="ECO:0000313" key="10">
    <source>
        <dbReference type="EMBL" id="TPX31433.1"/>
    </source>
</evidence>
<dbReference type="Proteomes" id="UP000319731">
    <property type="component" value="Unassembled WGS sequence"/>
</dbReference>
<dbReference type="OrthoDB" id="193931at2759"/>
<gene>
    <name evidence="10" type="ORF">SmJEL517_g05236</name>
</gene>
<dbReference type="GO" id="GO:0004674">
    <property type="term" value="F:protein serine/threonine kinase activity"/>
    <property type="evidence" value="ECO:0007669"/>
    <property type="project" value="UniProtKB-KW"/>
</dbReference>
<keyword evidence="2" id="KW-0808">Transferase</keyword>
<evidence type="ECO:0000256" key="4">
    <source>
        <dbReference type="ARBA" id="ARBA00022777"/>
    </source>
</evidence>
<evidence type="ECO:0000256" key="6">
    <source>
        <dbReference type="PROSITE-ProRule" id="PRU10141"/>
    </source>
</evidence>
<dbReference type="InterPro" id="IPR001772">
    <property type="entry name" value="KA1_dom"/>
</dbReference>
<dbReference type="InterPro" id="IPR011009">
    <property type="entry name" value="Kinase-like_dom_sf"/>
</dbReference>
<feature type="domain" description="KA1" evidence="9">
    <location>
        <begin position="807"/>
        <end position="857"/>
    </location>
</feature>
<dbReference type="InterPro" id="IPR008271">
    <property type="entry name" value="Ser/Thr_kinase_AS"/>
</dbReference>
<keyword evidence="4" id="KW-0418">Kinase</keyword>
<feature type="binding site" evidence="6">
    <location>
        <position position="74"/>
    </location>
    <ligand>
        <name>ATP</name>
        <dbReference type="ChEBI" id="CHEBI:30616"/>
    </ligand>
</feature>
<feature type="region of interest" description="Disordered" evidence="7">
    <location>
        <begin position="727"/>
        <end position="767"/>
    </location>
</feature>
<feature type="region of interest" description="Disordered" evidence="7">
    <location>
        <begin position="1"/>
        <end position="37"/>
    </location>
</feature>
<evidence type="ECO:0000256" key="2">
    <source>
        <dbReference type="ARBA" id="ARBA00022679"/>
    </source>
</evidence>
<keyword evidence="3 6" id="KW-0547">Nucleotide-binding</keyword>
<reference evidence="10 11" key="1">
    <citation type="journal article" date="2019" name="Sci. Rep.">
        <title>Comparative genomics of chytrid fungi reveal insights into the obligate biotrophic and pathogenic lifestyle of Synchytrium endobioticum.</title>
        <authorList>
            <person name="van de Vossenberg B.T.L.H."/>
            <person name="Warris S."/>
            <person name="Nguyen H.D.T."/>
            <person name="van Gent-Pelzer M.P.E."/>
            <person name="Joly D.L."/>
            <person name="van de Geest H.C."/>
            <person name="Bonants P.J.M."/>
            <person name="Smith D.S."/>
            <person name="Levesque C.A."/>
            <person name="van der Lee T.A.J."/>
        </authorList>
    </citation>
    <scope>NUCLEOTIDE SEQUENCE [LARGE SCALE GENOMIC DNA]</scope>
    <source>
        <strain evidence="10 11">JEL517</strain>
    </source>
</reference>
<proteinExistence type="predicted"/>
<feature type="domain" description="Protein kinase" evidence="8">
    <location>
        <begin position="41"/>
        <end position="302"/>
    </location>
</feature>
<feature type="compositionally biased region" description="Pro residues" evidence="7">
    <location>
        <begin position="610"/>
        <end position="631"/>
    </location>
</feature>
<feature type="compositionally biased region" description="Low complexity" evidence="7">
    <location>
        <begin position="1"/>
        <end position="27"/>
    </location>
</feature>
<protein>
    <recommendedName>
        <fullName evidence="12">Non-specific serine/threonine protein kinase</fullName>
    </recommendedName>
</protein>
<dbReference type="AlphaFoldDB" id="A0A507C1Q3"/>
<dbReference type="Gene3D" id="1.10.510.10">
    <property type="entry name" value="Transferase(Phosphotransferase) domain 1"/>
    <property type="match status" value="1"/>
</dbReference>
<comment type="caution">
    <text evidence="10">The sequence shown here is derived from an EMBL/GenBank/DDBJ whole genome shotgun (WGS) entry which is preliminary data.</text>
</comment>
<dbReference type="Pfam" id="PF02149">
    <property type="entry name" value="KA1"/>
    <property type="match status" value="1"/>
</dbReference>
<dbReference type="EMBL" id="QEAO01000045">
    <property type="protein sequence ID" value="TPX31433.1"/>
    <property type="molecule type" value="Genomic_DNA"/>
</dbReference>
<dbReference type="FunFam" id="1.10.510.10:FF:000571">
    <property type="entry name" value="Maternal embryonic leucine zipper kinase"/>
    <property type="match status" value="1"/>
</dbReference>
<dbReference type="SMART" id="SM00220">
    <property type="entry name" value="S_TKc"/>
    <property type="match status" value="1"/>
</dbReference>
<keyword evidence="1" id="KW-0723">Serine/threonine-protein kinase</keyword>
<dbReference type="RefSeq" id="XP_031022869.1">
    <property type="nucleotide sequence ID" value="XM_031171162.1"/>
</dbReference>
<accession>A0A507C1Q3</accession>
<evidence type="ECO:0000256" key="5">
    <source>
        <dbReference type="ARBA" id="ARBA00022840"/>
    </source>
</evidence>
<dbReference type="InterPro" id="IPR000719">
    <property type="entry name" value="Prot_kinase_dom"/>
</dbReference>
<feature type="region of interest" description="Disordered" evidence="7">
    <location>
        <begin position="462"/>
        <end position="486"/>
    </location>
</feature>
<dbReference type="PANTHER" id="PTHR24346:SF110">
    <property type="entry name" value="NON-SPECIFIC SERINE_THREONINE PROTEIN KINASE"/>
    <property type="match status" value="1"/>
</dbReference>
<dbReference type="PROSITE" id="PS00107">
    <property type="entry name" value="PROTEIN_KINASE_ATP"/>
    <property type="match status" value="1"/>
</dbReference>
<feature type="compositionally biased region" description="Polar residues" evidence="7">
    <location>
        <begin position="733"/>
        <end position="747"/>
    </location>
</feature>
<feature type="region of interest" description="Disordered" evidence="7">
    <location>
        <begin position="587"/>
        <end position="668"/>
    </location>
</feature>
<organism evidence="10 11">
    <name type="scientific">Synchytrium microbalum</name>
    <dbReference type="NCBI Taxonomy" id="1806994"/>
    <lineage>
        <taxon>Eukaryota</taxon>
        <taxon>Fungi</taxon>
        <taxon>Fungi incertae sedis</taxon>
        <taxon>Chytridiomycota</taxon>
        <taxon>Chytridiomycota incertae sedis</taxon>
        <taxon>Chytridiomycetes</taxon>
        <taxon>Synchytriales</taxon>
        <taxon>Synchytriaceae</taxon>
        <taxon>Synchytrium</taxon>
    </lineage>
</organism>
<dbReference type="Gene3D" id="3.30.310.80">
    <property type="entry name" value="Kinase associated domain 1, KA1"/>
    <property type="match status" value="1"/>
</dbReference>
<evidence type="ECO:0000313" key="11">
    <source>
        <dbReference type="Proteomes" id="UP000319731"/>
    </source>
</evidence>
<dbReference type="PANTHER" id="PTHR24346">
    <property type="entry name" value="MAP/MICROTUBULE AFFINITY-REGULATING KINASE"/>
    <property type="match status" value="1"/>
</dbReference>
<dbReference type="GO" id="GO:0035556">
    <property type="term" value="P:intracellular signal transduction"/>
    <property type="evidence" value="ECO:0007669"/>
    <property type="project" value="TreeGrafter"/>
</dbReference>
<dbReference type="PROSITE" id="PS50032">
    <property type="entry name" value="KA1"/>
    <property type="match status" value="1"/>
</dbReference>
<evidence type="ECO:0000256" key="1">
    <source>
        <dbReference type="ARBA" id="ARBA00022527"/>
    </source>
</evidence>
<sequence length="868" mass="94697">MTTATAAAAASRASVDSNRSASSTSTAGTNGKNSRHSIGPWSLLRTLGEGEFGKVKLALHQETGKEAAIKLIKKESIENPTRRAKLLREIAILKAVNHPYIVKLFEVIETDTHIGIVTEFASGGEVFEYILAHRYLKERDACRFFCQLISGVNYLHHSHIVHRDLKLENLLLDGQRNIIITDFGFAHRAEKNLEALLTTSCGSPCYAAPELVISDGYVGESADIWSCGVILYAMLCGYLPFDDDPANPDGDNINLLYKYILETELDFPEYVGSTARSLLKRMLVPDPKRRAKIQEIMAHPWVQPFAYIFSETPVKVADPLMEPESFVERIPSPSPNIDEDMIESSDVEMTTAVPDSDIVAAEPYVEASAITTTTTTTAATTTAKKPTTSKDSTYLSREDSSLEDSKRSSVDNKAATTTTIASITNNTSNNNNPVAPPRSTTLLPIAATASSVAVAVGIASAVSSTSSTTTNTNTSTTTSSAINSSISSVPVRKVPPPVVPAIDESVSKKKRTSGVLKPNVVSPIRNPQIVTDELEKRRMSAHYNDSDAKKARRDVQFKEGGAGASEAEPTFAEIAATRKSFDVRKLVNGGTELPGKPPQRGVSWFRRRPGPIPIPEDEAPPPLPTPIPPLPRMSMMTARTATGPIASSVPSQNLPPPRQTSVPQQQQTASSIAAIEASQPRYHYGVIDRRALTSKQPRLQIAEIKAIVASMGLEVTDDKSNEYKVKCIRRQRPMTSDNSSMSSVADVSNQQPQQQQSNTSRTPTRKPSRVVSIFPFSFLRRQSKTNNSSTTSVNSQLQQQQTIDAQLATVASEVRFSIEVQRLRNLPGLYVVDFERSKGDRWLFRKLYDDIVTKLDLKTEGAAISIGA</sequence>
<feature type="region of interest" description="Disordered" evidence="7">
    <location>
        <begin position="373"/>
        <end position="413"/>
    </location>
</feature>
<evidence type="ECO:0000256" key="7">
    <source>
        <dbReference type="SAM" id="MobiDB-lite"/>
    </source>
</evidence>
<dbReference type="Pfam" id="PF00069">
    <property type="entry name" value="Pkinase"/>
    <property type="match status" value="1"/>
</dbReference>
<dbReference type="GO" id="GO:0005524">
    <property type="term" value="F:ATP binding"/>
    <property type="evidence" value="ECO:0007669"/>
    <property type="project" value="UniProtKB-UniRule"/>
</dbReference>
<evidence type="ECO:0000256" key="3">
    <source>
        <dbReference type="ARBA" id="ARBA00022741"/>
    </source>
</evidence>
<dbReference type="STRING" id="1806994.A0A507C1Q3"/>
<evidence type="ECO:0008006" key="12">
    <source>
        <dbReference type="Google" id="ProtNLM"/>
    </source>
</evidence>
<feature type="compositionally biased region" description="Low complexity" evidence="7">
    <location>
        <begin position="748"/>
        <end position="762"/>
    </location>
</feature>
<keyword evidence="5 6" id="KW-0067">ATP-binding</keyword>
<dbReference type="FunFam" id="3.30.200.20:FF:000003">
    <property type="entry name" value="Non-specific serine/threonine protein kinase"/>
    <property type="match status" value="1"/>
</dbReference>
<keyword evidence="11" id="KW-1185">Reference proteome</keyword>
<dbReference type="PROSITE" id="PS00108">
    <property type="entry name" value="PROTEIN_KINASE_ST"/>
    <property type="match status" value="1"/>
</dbReference>
<dbReference type="GO" id="GO:0005737">
    <property type="term" value="C:cytoplasm"/>
    <property type="evidence" value="ECO:0007669"/>
    <property type="project" value="TreeGrafter"/>
</dbReference>
<feature type="compositionally biased region" description="Low complexity" evidence="7">
    <location>
        <begin position="373"/>
        <end position="393"/>
    </location>
</feature>
<dbReference type="PROSITE" id="PS50011">
    <property type="entry name" value="PROTEIN_KINASE_DOM"/>
    <property type="match status" value="1"/>
</dbReference>
<dbReference type="SUPFAM" id="SSF56112">
    <property type="entry name" value="Protein kinase-like (PK-like)"/>
    <property type="match status" value="1"/>
</dbReference>
<evidence type="ECO:0000259" key="8">
    <source>
        <dbReference type="PROSITE" id="PS50011"/>
    </source>
</evidence>
<feature type="compositionally biased region" description="Basic and acidic residues" evidence="7">
    <location>
        <begin position="396"/>
        <end position="410"/>
    </location>
</feature>
<name>A0A507C1Q3_9FUNG</name>